<reference evidence="2 3" key="1">
    <citation type="submission" date="2020-08" db="EMBL/GenBank/DDBJ databases">
        <title>Genomic Encyclopedia of Archaeal and Bacterial Type Strains, Phase II (KMG-II): from individual species to whole genera.</title>
        <authorList>
            <person name="Goeker M."/>
        </authorList>
    </citation>
    <scope>NUCLEOTIDE SEQUENCE [LARGE SCALE GENOMIC DNA]</scope>
    <source>
        <strain evidence="2 3">DSM 43850</strain>
    </source>
</reference>
<keyword evidence="1" id="KW-1133">Transmembrane helix</keyword>
<organism evidence="2 3">
    <name type="scientific">Kutzneria viridogrisea</name>
    <dbReference type="NCBI Taxonomy" id="47990"/>
    <lineage>
        <taxon>Bacteria</taxon>
        <taxon>Bacillati</taxon>
        <taxon>Actinomycetota</taxon>
        <taxon>Actinomycetes</taxon>
        <taxon>Pseudonocardiales</taxon>
        <taxon>Pseudonocardiaceae</taxon>
        <taxon>Kutzneria</taxon>
    </lineage>
</organism>
<feature type="transmembrane region" description="Helical" evidence="1">
    <location>
        <begin position="34"/>
        <end position="54"/>
    </location>
</feature>
<feature type="transmembrane region" description="Helical" evidence="1">
    <location>
        <begin position="60"/>
        <end position="81"/>
    </location>
</feature>
<proteinExistence type="predicted"/>
<keyword evidence="1" id="KW-0472">Membrane</keyword>
<evidence type="ECO:0000313" key="3">
    <source>
        <dbReference type="Proteomes" id="UP000517916"/>
    </source>
</evidence>
<accession>A0ABR6BVQ3</accession>
<evidence type="ECO:0000313" key="2">
    <source>
        <dbReference type="EMBL" id="MBA8930991.1"/>
    </source>
</evidence>
<protein>
    <submittedName>
        <fullName evidence="2">Uncharacterized protein</fullName>
    </submittedName>
</protein>
<keyword evidence="3" id="KW-1185">Reference proteome</keyword>
<comment type="caution">
    <text evidence="2">The sequence shown here is derived from an EMBL/GenBank/DDBJ whole genome shotgun (WGS) entry which is preliminary data.</text>
</comment>
<evidence type="ECO:0000256" key="1">
    <source>
        <dbReference type="SAM" id="Phobius"/>
    </source>
</evidence>
<feature type="transmembrane region" description="Helical" evidence="1">
    <location>
        <begin position="102"/>
        <end position="121"/>
    </location>
</feature>
<dbReference type="RefSeq" id="WP_182840184.1">
    <property type="nucleotide sequence ID" value="NZ_BAAABQ010000087.1"/>
</dbReference>
<dbReference type="Proteomes" id="UP000517916">
    <property type="component" value="Unassembled WGS sequence"/>
</dbReference>
<name>A0ABR6BVQ3_9PSEU</name>
<keyword evidence="1" id="KW-0812">Transmembrane</keyword>
<dbReference type="EMBL" id="JACJID010000008">
    <property type="protein sequence ID" value="MBA8930991.1"/>
    <property type="molecule type" value="Genomic_DNA"/>
</dbReference>
<sequence>MNRVYERWLDRRASQPAWHEGLFPGWRNRSRRRALVVTWVVGCLVCLAAGPLAATFSELLSYWLAIVAAMCLLHLLLKAVTSDAAERPRQLLDERELALRGRYGYVGFRVACWSLVAVALVPTVTPLGHLGFGTYSLAMPLLLLSTGTPTALLAWHLPDEDPDDVEFTTGEEDSRG</sequence>
<gene>
    <name evidence="2" type="ORF">BC739_008238</name>
</gene>